<dbReference type="Proteomes" id="UP000287872">
    <property type="component" value="Unassembled WGS sequence"/>
</dbReference>
<dbReference type="SUPFAM" id="SSF55729">
    <property type="entry name" value="Acyl-CoA N-acyltransferases (Nat)"/>
    <property type="match status" value="1"/>
</dbReference>
<dbReference type="Pfam" id="PF00583">
    <property type="entry name" value="Acetyltransf_1"/>
    <property type="match status" value="1"/>
</dbReference>
<organism evidence="2 3">
    <name type="scientific">Clostridium tagluense</name>
    <dbReference type="NCBI Taxonomy" id="360422"/>
    <lineage>
        <taxon>Bacteria</taxon>
        <taxon>Bacillati</taxon>
        <taxon>Bacillota</taxon>
        <taxon>Clostridia</taxon>
        <taxon>Eubacteriales</taxon>
        <taxon>Clostridiaceae</taxon>
        <taxon>Clostridium</taxon>
    </lineage>
</organism>
<dbReference type="RefSeq" id="WP_125001290.1">
    <property type="nucleotide sequence ID" value="NZ_BHYK01000010.1"/>
</dbReference>
<evidence type="ECO:0000259" key="1">
    <source>
        <dbReference type="PROSITE" id="PS51186"/>
    </source>
</evidence>
<evidence type="ECO:0000313" key="2">
    <source>
        <dbReference type="EMBL" id="GCD10522.1"/>
    </source>
</evidence>
<dbReference type="AlphaFoldDB" id="A0A401ULW5"/>
<accession>A0A401ULW5</accession>
<reference evidence="2 3" key="1">
    <citation type="submission" date="2018-11" db="EMBL/GenBank/DDBJ databases">
        <title>Genome sequencing and assembly of Clostridium tagluense strain A121.</title>
        <authorList>
            <person name="Murakami T."/>
            <person name="Segawa T."/>
            <person name="Shcherbakova V.A."/>
            <person name="Mori H."/>
            <person name="Yoshimura Y."/>
        </authorList>
    </citation>
    <scope>NUCLEOTIDE SEQUENCE [LARGE SCALE GENOMIC DNA]</scope>
    <source>
        <strain evidence="2 3">A121</strain>
    </source>
</reference>
<sequence>MKKISIITDCLKKKILEFLYCDEIYNAILIELIQNNPDNLGELYINETEEVVIDVLHTKNDGNSDLTNFSYTSKDGLKDIVCKIKGLNSEKTLLAGKLEDINSIFKILAYKKTITPNIFYKLNIEKYKNIPMKFQSKIRLANLGSKDLEKVKQFTACFFEAETEEEIKTITNTEKILAKMKTGVYLLEYKNNPIGMARFIGKTNNFAEITSVYIDKAYRNKGLGKEIIGHMIELTIQQKKTPVLATSISNIAAMKVYESMGFERYGEYAFEFLN</sequence>
<dbReference type="PANTHER" id="PTHR43233">
    <property type="entry name" value="FAMILY N-ACETYLTRANSFERASE, PUTATIVE (AFU_ORTHOLOGUE AFUA_6G03350)-RELATED"/>
    <property type="match status" value="1"/>
</dbReference>
<dbReference type="InterPro" id="IPR000182">
    <property type="entry name" value="GNAT_dom"/>
</dbReference>
<dbReference type="InterPro" id="IPR016181">
    <property type="entry name" value="Acyl_CoA_acyltransferase"/>
</dbReference>
<evidence type="ECO:0000313" key="3">
    <source>
        <dbReference type="Proteomes" id="UP000287872"/>
    </source>
</evidence>
<keyword evidence="3" id="KW-1185">Reference proteome</keyword>
<dbReference type="OrthoDB" id="9798006at2"/>
<dbReference type="GO" id="GO:0016747">
    <property type="term" value="F:acyltransferase activity, transferring groups other than amino-acyl groups"/>
    <property type="evidence" value="ECO:0007669"/>
    <property type="project" value="InterPro"/>
</dbReference>
<proteinExistence type="predicted"/>
<dbReference type="PROSITE" id="PS51186">
    <property type="entry name" value="GNAT"/>
    <property type="match status" value="1"/>
</dbReference>
<gene>
    <name evidence="2" type="ORF">Ctaglu_21450</name>
</gene>
<feature type="domain" description="N-acetyltransferase" evidence="1">
    <location>
        <begin position="136"/>
        <end position="274"/>
    </location>
</feature>
<dbReference type="CDD" id="cd04301">
    <property type="entry name" value="NAT_SF"/>
    <property type="match status" value="1"/>
</dbReference>
<comment type="caution">
    <text evidence="2">The sequence shown here is derived from an EMBL/GenBank/DDBJ whole genome shotgun (WGS) entry which is preliminary data.</text>
</comment>
<dbReference type="Gene3D" id="3.40.630.30">
    <property type="match status" value="1"/>
</dbReference>
<dbReference type="InterPro" id="IPR053144">
    <property type="entry name" value="Acetyltransferase_Butenolide"/>
</dbReference>
<protein>
    <recommendedName>
        <fullName evidence="1">N-acetyltransferase domain-containing protein</fullName>
    </recommendedName>
</protein>
<dbReference type="EMBL" id="BHYK01000010">
    <property type="protein sequence ID" value="GCD10522.1"/>
    <property type="molecule type" value="Genomic_DNA"/>
</dbReference>
<name>A0A401ULW5_9CLOT</name>
<dbReference type="PANTHER" id="PTHR43233:SF1">
    <property type="entry name" value="FAMILY N-ACETYLTRANSFERASE, PUTATIVE (AFU_ORTHOLOGUE AFUA_6G03350)-RELATED"/>
    <property type="match status" value="1"/>
</dbReference>